<feature type="repeat" description="WD" evidence="3">
    <location>
        <begin position="1164"/>
        <end position="1205"/>
    </location>
</feature>
<dbReference type="InterPro" id="IPR056884">
    <property type="entry name" value="NPHP3-like_N"/>
</dbReference>
<proteinExistence type="predicted"/>
<dbReference type="Gene3D" id="3.40.50.300">
    <property type="entry name" value="P-loop containing nucleotide triphosphate hydrolases"/>
    <property type="match status" value="1"/>
</dbReference>
<dbReference type="SUPFAM" id="SSF52540">
    <property type="entry name" value="P-loop containing nucleoside triphosphate hydrolases"/>
    <property type="match status" value="1"/>
</dbReference>
<feature type="repeat" description="WD" evidence="3">
    <location>
        <begin position="996"/>
        <end position="1028"/>
    </location>
</feature>
<comment type="caution">
    <text evidence="6">The sequence shown here is derived from an EMBL/GenBank/DDBJ whole genome shotgun (WGS) entry which is preliminary data.</text>
</comment>
<dbReference type="InterPro" id="IPR019775">
    <property type="entry name" value="WD40_repeat_CS"/>
</dbReference>
<keyword evidence="1 3" id="KW-0853">WD repeat</keyword>
<feature type="repeat" description="WD" evidence="3">
    <location>
        <begin position="786"/>
        <end position="827"/>
    </location>
</feature>
<dbReference type="InterPro" id="IPR001680">
    <property type="entry name" value="WD40_rpt"/>
</dbReference>
<evidence type="ECO:0000256" key="2">
    <source>
        <dbReference type="ARBA" id="ARBA00022737"/>
    </source>
</evidence>
<protein>
    <recommendedName>
        <fullName evidence="5">NACHT domain-containing protein</fullName>
    </recommendedName>
</protein>
<dbReference type="InterPro" id="IPR020472">
    <property type="entry name" value="WD40_PAC1"/>
</dbReference>
<feature type="repeat" description="WD" evidence="3">
    <location>
        <begin position="744"/>
        <end position="785"/>
    </location>
</feature>
<feature type="repeat" description="WD" evidence="3">
    <location>
        <begin position="870"/>
        <end position="911"/>
    </location>
</feature>
<dbReference type="PROSITE" id="PS00678">
    <property type="entry name" value="WD_REPEATS_1"/>
    <property type="match status" value="3"/>
</dbReference>
<accession>A0ABR3WY46</accession>
<dbReference type="InterPro" id="IPR036322">
    <property type="entry name" value="WD40_repeat_dom_sf"/>
</dbReference>
<dbReference type="InterPro" id="IPR027417">
    <property type="entry name" value="P-loop_NTPase"/>
</dbReference>
<dbReference type="Pfam" id="PF00400">
    <property type="entry name" value="WD40"/>
    <property type="match status" value="11"/>
</dbReference>
<keyword evidence="2" id="KW-0677">Repeat</keyword>
<feature type="repeat" description="WD" evidence="3">
    <location>
        <begin position="828"/>
        <end position="869"/>
    </location>
</feature>
<feature type="repeat" description="WD" evidence="3">
    <location>
        <begin position="912"/>
        <end position="953"/>
    </location>
</feature>
<feature type="repeat" description="WD" evidence="3">
    <location>
        <begin position="954"/>
        <end position="995"/>
    </location>
</feature>
<gene>
    <name evidence="6" type="ORF">Plec18167_008205</name>
</gene>
<name>A0ABR3WY46_9EURO</name>
<keyword evidence="7" id="KW-1185">Reference proteome</keyword>
<feature type="repeat" description="WD" evidence="3">
    <location>
        <begin position="1038"/>
        <end position="1079"/>
    </location>
</feature>
<reference evidence="6 7" key="1">
    <citation type="journal article" date="2024" name="IMA Fungus">
        <title>IMA Genome - F19 : A genome assembly and annotation guide to empower mycologists, including annotated draft genome sequences of Ceratocystis pirilliformis, Diaporthe australafricana, Fusarium ophioides, Paecilomyces lecythidis, and Sporothrix stenoceras.</title>
        <authorList>
            <person name="Aylward J."/>
            <person name="Wilson A.M."/>
            <person name="Visagie C.M."/>
            <person name="Spraker J."/>
            <person name="Barnes I."/>
            <person name="Buitendag C."/>
            <person name="Ceriani C."/>
            <person name="Del Mar Angel L."/>
            <person name="du Plessis D."/>
            <person name="Fuchs T."/>
            <person name="Gasser K."/>
            <person name="Kramer D."/>
            <person name="Li W."/>
            <person name="Munsamy K."/>
            <person name="Piso A."/>
            <person name="Price J.L."/>
            <person name="Sonnekus B."/>
            <person name="Thomas C."/>
            <person name="van der Nest A."/>
            <person name="van Dijk A."/>
            <person name="van Heerden A."/>
            <person name="van Vuuren N."/>
            <person name="Yilmaz N."/>
            <person name="Duong T.A."/>
            <person name="van der Merwe N.A."/>
            <person name="Wingfield M.J."/>
            <person name="Wingfield B.D."/>
        </authorList>
    </citation>
    <scope>NUCLEOTIDE SEQUENCE [LARGE SCALE GENOMIC DNA]</scope>
    <source>
        <strain evidence="6 7">CMW 18167</strain>
    </source>
</reference>
<feature type="region of interest" description="Disordered" evidence="4">
    <location>
        <begin position="1238"/>
        <end position="1262"/>
    </location>
</feature>
<feature type="compositionally biased region" description="Polar residues" evidence="4">
    <location>
        <begin position="1244"/>
        <end position="1253"/>
    </location>
</feature>
<dbReference type="PANTHER" id="PTHR19848">
    <property type="entry name" value="WD40 REPEAT PROTEIN"/>
    <property type="match status" value="1"/>
</dbReference>
<dbReference type="PROSITE" id="PS50082">
    <property type="entry name" value="WD_REPEATS_2"/>
    <property type="match status" value="11"/>
</dbReference>
<evidence type="ECO:0000256" key="3">
    <source>
        <dbReference type="PROSITE-ProRule" id="PRU00221"/>
    </source>
</evidence>
<feature type="repeat" description="WD" evidence="3">
    <location>
        <begin position="1080"/>
        <end position="1112"/>
    </location>
</feature>
<feature type="compositionally biased region" description="Basic and acidic residues" evidence="4">
    <location>
        <begin position="1767"/>
        <end position="1782"/>
    </location>
</feature>
<feature type="repeat" description="WD" evidence="3">
    <location>
        <begin position="1122"/>
        <end position="1163"/>
    </location>
</feature>
<evidence type="ECO:0000259" key="5">
    <source>
        <dbReference type="PROSITE" id="PS50837"/>
    </source>
</evidence>
<evidence type="ECO:0000313" key="6">
    <source>
        <dbReference type="EMBL" id="KAL1868614.1"/>
    </source>
</evidence>
<dbReference type="Proteomes" id="UP001583193">
    <property type="component" value="Unassembled WGS sequence"/>
</dbReference>
<dbReference type="CDD" id="cd00200">
    <property type="entry name" value="WD40"/>
    <property type="match status" value="1"/>
</dbReference>
<sequence length="1851" mass="208221">MEVVGAASSVIAVIQITGSIIDICGGYIGTARNAINDINDLQKSVKDCRAVLQRLSDAAHGPNSQKLLVTRELIPSISDCFYDLKALETKLTSGGNGTADQANRIKRFAFRTIRWPLTKRDVDKAISNLERHKRLFLLALQVDQTALTEHMDRKSDLTKLPMADGAAFDSYSDRHEEECLPHTRTEILHQIACWSKDPHGNCIFWLNGMAGTGKSTIARTMARNLKQNGSLAASFFFKRGEGDRSNASRFFPTIVRQLVLQIPQLDVHVAQVVDSDPSIATKSLKEQFYQLLLHPLCHLGLGDNLSVRTMVIVIDALDECEQEADIRTILHLLPFVKECRTIRLRFLVTSRPELPIRLGFKHMSGGYQDLTLHDIPEETTRHDICLFLRHRFAQIRRVHSLPQNWPREEDIQNLTEMTVPLFIFAATVCRFVGDLNWEPEERLATVLQNQIDSSMSKLDRTYTPILTQLLNGQDQEESEVLIREVQDIIGVIIILASPLSIISLSTLLEIPVKKINRRLEAFHSVLSIPTEAHGSVRLLHLSFRDFLLDPRTDSRFRVDGIDKHGRLAIQCVRIMSYGLKKNICNLPDYGSLRVDVGKKVVNDHLSMELKYACRYWVHHMREGKLEIRDGDNVHVFLREHLLHWLEAMAMLEIMAESANCIAILQSLVQPRTSCKLSTFLYDARRFILKYAGVIDAAPLQLYCSALVFAPENSVTRNTFKDQIPSWIRRQPRAETSWSSNLQTLEGHSSSVPAIAFSPDGKLVASGSRDHTVKLWDVTSGILQQTLDGHSDWVSDVAFSPDGQLVASCSGDCTIILWNPTTGSMQQRIEAHSSWVSAVQFSPNGSLFASCSHDYTIKLWNTLSRTLLWTIEAHPRWVSAIAFSPDGQLIASGSRDHKVKIWDTLSGTHERTLEGHLGWVGDVTFSPDGKLLASVSWDRTIRVWDVISGTLRQTLEGHSDWVSAVKFSPDGKLIASCSHDGTIKLWERTSGRLQQTLESHARAVETIAYHPDGSLLASGSKDHTIKFWDTTPESHKRILEGHSDQVSAIALSPENTLAASGSYDATVKLWDTVSGTLRHSLEGHLGAVEDVTFSSDGRLVASCSDDGTVKLWDTMSMIVYHTLHGHSDWVITAAFSPDNMLLASGSHDTTVKLWDIASGTLQHTLEGHSNAIEAISFSPDGNTIASICDSHIVKLWDTASGTLLRNVVVDGTLSRKFCGRLKRLEDAVFGSDLGHTDGLRHFSRPSGSQNPENRQNQDEEQQHASRWLEGIATTPDITAIPNEVKSSPYWNGPEEATEFKTPTQLDISKILDSLPTLTVAEGLLQRLLTKVNVLYHMLHPQTAWSNLYGLYGDLSRRVTPTSARLAFSLSVFSAAVYLNHQKKNLVSMSESPRVLAEKWFRYAVFLLTTPPIRASTEALQALTITTHLSMEFSGFSTIYHSLWMSTIRMAQQMRIHRLDTPYDLEERKRNGVDLVDLESKRRLWWHIVASDWYCNPKLLASMGGPQEGTYLLHPRQMETKLPSNIDDEDIPSGKTSLPAEDYGLPLTNATEMTYFIYRVKAATLSREVIDRLPPSYFSCPGVDSSNEIYDTILLLDRNYSAFLKSLPPFFRLDSYQSDASVFRDKPYLSTQRSFINFTIYTHITRLHRPFLIRGSSEPKFAYSRMQCIRSAEMVLDIRRNRMAAEEDLRKLYYVQHHVLMAVVVLAMDVCFNPDELRIEERKADILAACQLLENGSAADPDHGISRGMQKAVRSLRDMLNKHKARHHQPGDTETEHPSGHIVDKTTNTTTTYRDEEMAMPQEASRNQQVDESQQQQPFDELWNDFFSMAPSFDIPDWTELLADLDSQLGAAS</sequence>
<organism evidence="6 7">
    <name type="scientific">Paecilomyces lecythidis</name>
    <dbReference type="NCBI Taxonomy" id="3004212"/>
    <lineage>
        <taxon>Eukaryota</taxon>
        <taxon>Fungi</taxon>
        <taxon>Dikarya</taxon>
        <taxon>Ascomycota</taxon>
        <taxon>Pezizomycotina</taxon>
        <taxon>Eurotiomycetes</taxon>
        <taxon>Eurotiomycetidae</taxon>
        <taxon>Eurotiales</taxon>
        <taxon>Thermoascaceae</taxon>
        <taxon>Paecilomyces</taxon>
    </lineage>
</organism>
<evidence type="ECO:0000313" key="7">
    <source>
        <dbReference type="Proteomes" id="UP001583193"/>
    </source>
</evidence>
<dbReference type="Pfam" id="PF24883">
    <property type="entry name" value="NPHP3_N"/>
    <property type="match status" value="1"/>
</dbReference>
<evidence type="ECO:0000256" key="1">
    <source>
        <dbReference type="ARBA" id="ARBA00022574"/>
    </source>
</evidence>
<dbReference type="SMART" id="SM00320">
    <property type="entry name" value="WD40"/>
    <property type="match status" value="11"/>
</dbReference>
<feature type="region of interest" description="Disordered" evidence="4">
    <location>
        <begin position="1759"/>
        <end position="1786"/>
    </location>
</feature>
<dbReference type="PANTHER" id="PTHR19848:SF8">
    <property type="entry name" value="F-BOX AND WD REPEAT DOMAIN CONTAINING 7"/>
    <property type="match status" value="1"/>
</dbReference>
<dbReference type="PROSITE" id="PS50294">
    <property type="entry name" value="WD_REPEATS_REGION"/>
    <property type="match status" value="11"/>
</dbReference>
<dbReference type="SUPFAM" id="SSF50978">
    <property type="entry name" value="WD40 repeat-like"/>
    <property type="match status" value="2"/>
</dbReference>
<evidence type="ECO:0000256" key="4">
    <source>
        <dbReference type="SAM" id="MobiDB-lite"/>
    </source>
</evidence>
<dbReference type="InterPro" id="IPR015943">
    <property type="entry name" value="WD40/YVTN_repeat-like_dom_sf"/>
</dbReference>
<dbReference type="Gene3D" id="2.130.10.10">
    <property type="entry name" value="YVTN repeat-like/Quinoprotein amine dehydrogenase"/>
    <property type="match status" value="3"/>
</dbReference>
<dbReference type="EMBL" id="JAVDPF010000038">
    <property type="protein sequence ID" value="KAL1868614.1"/>
    <property type="molecule type" value="Genomic_DNA"/>
</dbReference>
<dbReference type="InterPro" id="IPR007111">
    <property type="entry name" value="NACHT_NTPase"/>
</dbReference>
<dbReference type="PROSITE" id="PS50837">
    <property type="entry name" value="NACHT"/>
    <property type="match status" value="1"/>
</dbReference>
<feature type="domain" description="NACHT" evidence="5">
    <location>
        <begin position="202"/>
        <end position="352"/>
    </location>
</feature>
<dbReference type="CDD" id="cd12148">
    <property type="entry name" value="fungal_TF_MHR"/>
    <property type="match status" value="1"/>
</dbReference>
<dbReference type="PRINTS" id="PR00320">
    <property type="entry name" value="GPROTEINBRPT"/>
</dbReference>